<gene>
    <name evidence="9" type="ORF">GA0074704_3042</name>
</gene>
<feature type="transmembrane region" description="Helical" evidence="8">
    <location>
        <begin position="291"/>
        <end position="320"/>
    </location>
</feature>
<evidence type="ECO:0000256" key="1">
    <source>
        <dbReference type="ARBA" id="ARBA00004651"/>
    </source>
</evidence>
<dbReference type="GO" id="GO:0005886">
    <property type="term" value="C:plasma membrane"/>
    <property type="evidence" value="ECO:0007669"/>
    <property type="project" value="UniProtKB-SubCell"/>
</dbReference>
<proteinExistence type="inferred from homology"/>
<evidence type="ECO:0000256" key="5">
    <source>
        <dbReference type="ARBA" id="ARBA00022692"/>
    </source>
</evidence>
<dbReference type="InterPro" id="IPR002549">
    <property type="entry name" value="AI-2E-like"/>
</dbReference>
<evidence type="ECO:0000256" key="6">
    <source>
        <dbReference type="ARBA" id="ARBA00022989"/>
    </source>
</evidence>
<evidence type="ECO:0000313" key="9">
    <source>
        <dbReference type="EMBL" id="SCG54356.1"/>
    </source>
</evidence>
<keyword evidence="6 8" id="KW-1133">Transmembrane helix</keyword>
<comment type="similarity">
    <text evidence="2">Belongs to the autoinducer-2 exporter (AI-2E) (TC 2.A.86) family.</text>
</comment>
<dbReference type="PANTHER" id="PTHR21716:SF53">
    <property type="entry name" value="PERMEASE PERM-RELATED"/>
    <property type="match status" value="1"/>
</dbReference>
<dbReference type="Pfam" id="PF01594">
    <property type="entry name" value="AI-2E_transport"/>
    <property type="match status" value="1"/>
</dbReference>
<organism evidence="9 10">
    <name type="scientific">Micromonospora siamensis</name>
    <dbReference type="NCBI Taxonomy" id="299152"/>
    <lineage>
        <taxon>Bacteria</taxon>
        <taxon>Bacillati</taxon>
        <taxon>Actinomycetota</taxon>
        <taxon>Actinomycetes</taxon>
        <taxon>Micromonosporales</taxon>
        <taxon>Micromonosporaceae</taxon>
        <taxon>Micromonospora</taxon>
    </lineage>
</organism>
<keyword evidence="3" id="KW-0813">Transport</keyword>
<evidence type="ECO:0000256" key="7">
    <source>
        <dbReference type="ARBA" id="ARBA00023136"/>
    </source>
</evidence>
<keyword evidence="10" id="KW-1185">Reference proteome</keyword>
<evidence type="ECO:0000256" key="2">
    <source>
        <dbReference type="ARBA" id="ARBA00009773"/>
    </source>
</evidence>
<feature type="transmembrane region" description="Helical" evidence="8">
    <location>
        <begin position="30"/>
        <end position="48"/>
    </location>
</feature>
<feature type="transmembrane region" description="Helical" evidence="8">
    <location>
        <begin position="60"/>
        <end position="82"/>
    </location>
</feature>
<evidence type="ECO:0000256" key="4">
    <source>
        <dbReference type="ARBA" id="ARBA00022475"/>
    </source>
</evidence>
<keyword evidence="5 8" id="KW-0812">Transmembrane</keyword>
<evidence type="ECO:0000256" key="3">
    <source>
        <dbReference type="ARBA" id="ARBA00022448"/>
    </source>
</evidence>
<dbReference type="AlphaFoldDB" id="A0A1C5I9E6"/>
<evidence type="ECO:0000313" key="10">
    <source>
        <dbReference type="Proteomes" id="UP000198210"/>
    </source>
</evidence>
<keyword evidence="4" id="KW-1003">Cell membrane</keyword>
<dbReference type="PANTHER" id="PTHR21716">
    <property type="entry name" value="TRANSMEMBRANE PROTEIN"/>
    <property type="match status" value="1"/>
</dbReference>
<feature type="transmembrane region" description="Helical" evidence="8">
    <location>
        <begin position="244"/>
        <end position="271"/>
    </location>
</feature>
<sequence>MRAGLSCGSLLVIGFTVLLAARVVVRLGPVTVAVAAALLVAALLLPVVDALRRIGIPRGLSAFITVLGLLAVLTGPLVLLGARVAGQFGDLGRQLDEGVGRTRSWLIRGPAPLDARQLDQLWRELRGALVDAAPAPVVGASLVAETLGAAALAVVLLFLLLKDGRQMWGWLVGRLPERHRGRADRAGRAGWAAVAGYVRGTVIIAAVDALGVGLALLVVGVPLVLPLALLTFVAAFVPIVGATLAGAAAVLVALVADGPVAALVVLAAVIGVQQVEGNLLQPLIMGRTVRLHPAVILIAVAAGTVLAGVAGAVAAVPLCAAAYQIALALSGEAGPASCTPSSPTH</sequence>
<keyword evidence="7 8" id="KW-0472">Membrane</keyword>
<feature type="transmembrane region" description="Helical" evidence="8">
    <location>
        <begin position="189"/>
        <end position="207"/>
    </location>
</feature>
<name>A0A1C5I9E6_9ACTN</name>
<comment type="subcellular location">
    <subcellularLocation>
        <location evidence="1">Cell membrane</location>
        <topology evidence="1">Multi-pass membrane protein</topology>
    </subcellularLocation>
</comment>
<accession>A0A1C5I9E6</accession>
<dbReference type="Proteomes" id="UP000198210">
    <property type="component" value="Chromosome I"/>
</dbReference>
<feature type="transmembrane region" description="Helical" evidence="8">
    <location>
        <begin position="137"/>
        <end position="161"/>
    </location>
</feature>
<evidence type="ECO:0000256" key="8">
    <source>
        <dbReference type="SAM" id="Phobius"/>
    </source>
</evidence>
<dbReference type="GO" id="GO:0055085">
    <property type="term" value="P:transmembrane transport"/>
    <property type="evidence" value="ECO:0007669"/>
    <property type="project" value="TreeGrafter"/>
</dbReference>
<reference evidence="9 10" key="1">
    <citation type="submission" date="2016-06" db="EMBL/GenBank/DDBJ databases">
        <authorList>
            <person name="Kjaerup R.B."/>
            <person name="Dalgaard T.S."/>
            <person name="Juul-Madsen H.R."/>
        </authorList>
    </citation>
    <scope>NUCLEOTIDE SEQUENCE [LARGE SCALE GENOMIC DNA]</scope>
    <source>
        <strain evidence="9 10">DSM 45097</strain>
    </source>
</reference>
<feature type="transmembrane region" description="Helical" evidence="8">
    <location>
        <begin position="213"/>
        <end position="237"/>
    </location>
</feature>
<dbReference type="EMBL" id="LT607751">
    <property type="protein sequence ID" value="SCG54356.1"/>
    <property type="molecule type" value="Genomic_DNA"/>
</dbReference>
<protein>
    <submittedName>
        <fullName evidence="9">Predicted PurR-regulated permease PerM</fullName>
    </submittedName>
</protein>